<keyword evidence="2 14" id="KW-0963">Cytoplasm</keyword>
<evidence type="ECO:0000256" key="2">
    <source>
        <dbReference type="ARBA" id="ARBA00022490"/>
    </source>
</evidence>
<dbReference type="SUPFAM" id="SSF50692">
    <property type="entry name" value="ADC-like"/>
    <property type="match status" value="1"/>
</dbReference>
<dbReference type="UniPathway" id="UPA00028">
    <property type="reaction ID" value="UER00002"/>
</dbReference>
<comment type="similarity">
    <text evidence="13 14">Belongs to the PanD family.</text>
</comment>
<comment type="pathway">
    <text evidence="12 14">Cofactor biosynthesis; (R)-pantothenate biosynthesis; beta-alanine from L-aspartate: step 1/1.</text>
</comment>
<dbReference type="GO" id="GO:0015940">
    <property type="term" value="P:pantothenate biosynthetic process"/>
    <property type="evidence" value="ECO:0007669"/>
    <property type="project" value="UniProtKB-UniRule"/>
</dbReference>
<evidence type="ECO:0000313" key="16">
    <source>
        <dbReference type="Proteomes" id="UP000255543"/>
    </source>
</evidence>
<dbReference type="FunFam" id="2.40.40.20:FF:000004">
    <property type="entry name" value="Aspartate 1-decarboxylase"/>
    <property type="match status" value="1"/>
</dbReference>
<feature type="chain" id="PRO_5023519474" description="Aspartate 1-decarboxylase beta chain" evidence="14">
    <location>
        <begin position="1"/>
        <end position="24"/>
    </location>
</feature>
<dbReference type="InterPro" id="IPR009010">
    <property type="entry name" value="Asp_de-COase-like_dom_sf"/>
</dbReference>
<feature type="chain" id="PRO_5023519475" description="Aspartate 1-decarboxylase alpha chain" evidence="14">
    <location>
        <begin position="25"/>
        <end position="186"/>
    </location>
</feature>
<dbReference type="EC" id="4.1.1.11" evidence="14"/>
<evidence type="ECO:0000256" key="11">
    <source>
        <dbReference type="ARBA" id="ARBA00060001"/>
    </source>
</evidence>
<evidence type="ECO:0000256" key="5">
    <source>
        <dbReference type="ARBA" id="ARBA00022813"/>
    </source>
</evidence>
<evidence type="ECO:0000256" key="4">
    <source>
        <dbReference type="ARBA" id="ARBA00022793"/>
    </source>
</evidence>
<accession>A0A376ZNN1</accession>
<proteinExistence type="inferred from homology"/>
<dbReference type="Gene3D" id="2.40.40.20">
    <property type="match status" value="1"/>
</dbReference>
<evidence type="ECO:0000256" key="6">
    <source>
        <dbReference type="ARBA" id="ARBA00023145"/>
    </source>
</evidence>
<evidence type="ECO:0000256" key="1">
    <source>
        <dbReference type="ARBA" id="ARBA00004496"/>
    </source>
</evidence>
<keyword evidence="3 14" id="KW-0566">Pantothenate biosynthesis</keyword>
<evidence type="ECO:0000256" key="13">
    <source>
        <dbReference type="ARBA" id="ARBA00061304"/>
    </source>
</evidence>
<dbReference type="GO" id="GO:0006523">
    <property type="term" value="P:alanine biosynthetic process"/>
    <property type="evidence" value="ECO:0007669"/>
    <property type="project" value="InterPro"/>
</dbReference>
<dbReference type="Pfam" id="PF02261">
    <property type="entry name" value="Asp_decarbox"/>
    <property type="match status" value="1"/>
</dbReference>
<organism evidence="15 16">
    <name type="scientific">Escherichia coli</name>
    <dbReference type="NCBI Taxonomy" id="562"/>
    <lineage>
        <taxon>Bacteria</taxon>
        <taxon>Pseudomonadati</taxon>
        <taxon>Pseudomonadota</taxon>
        <taxon>Gammaproteobacteria</taxon>
        <taxon>Enterobacterales</taxon>
        <taxon>Enterobacteriaceae</taxon>
        <taxon>Escherichia</taxon>
    </lineage>
</organism>
<protein>
    <recommendedName>
        <fullName evidence="14">Aspartate 1-decarboxylase</fullName>
        <ecNumber evidence="14">4.1.1.11</ecNumber>
    </recommendedName>
    <alternativeName>
        <fullName evidence="14">Aspartate alpha-decarboxylase</fullName>
    </alternativeName>
    <component>
        <recommendedName>
            <fullName evidence="14">Aspartate 1-decarboxylase beta chain</fullName>
        </recommendedName>
    </component>
    <component>
        <recommendedName>
            <fullName evidence="14">Aspartate 1-decarboxylase alpha chain</fullName>
        </recommendedName>
    </component>
</protein>
<keyword evidence="9 14" id="KW-0670">Pyruvate</keyword>
<comment type="PTM">
    <text evidence="14">Is synthesized initially as an inactive proenzyme, which is activated by self-cleavage at a specific serine bond to produce a beta-subunit with a hydroxyl group at its C-terminus and an alpha-subunit with a pyruvoyl group at its N-terminus.</text>
</comment>
<dbReference type="PANTHER" id="PTHR21012:SF0">
    <property type="entry name" value="ASPARTATE 1-DECARBOXYLASE"/>
    <property type="match status" value="1"/>
</dbReference>
<comment type="catalytic activity">
    <reaction evidence="10 14">
        <text>L-aspartate + H(+) = beta-alanine + CO2</text>
        <dbReference type="Rhea" id="RHEA:19497"/>
        <dbReference type="ChEBI" id="CHEBI:15378"/>
        <dbReference type="ChEBI" id="CHEBI:16526"/>
        <dbReference type="ChEBI" id="CHEBI:29991"/>
        <dbReference type="ChEBI" id="CHEBI:57966"/>
        <dbReference type="EC" id="4.1.1.11"/>
    </reaction>
</comment>
<dbReference type="PANTHER" id="PTHR21012">
    <property type="entry name" value="ASPARTATE 1-DECARBOXYLASE"/>
    <property type="match status" value="1"/>
</dbReference>
<evidence type="ECO:0000256" key="9">
    <source>
        <dbReference type="ARBA" id="ARBA00023317"/>
    </source>
</evidence>
<evidence type="ECO:0000256" key="8">
    <source>
        <dbReference type="ARBA" id="ARBA00023270"/>
    </source>
</evidence>
<gene>
    <name evidence="14 15" type="primary">panD</name>
    <name evidence="15" type="ORF">NCTC8179_01329</name>
</gene>
<feature type="binding site" evidence="14">
    <location>
        <begin position="73"/>
        <end position="75"/>
    </location>
    <ligand>
        <name>substrate</name>
    </ligand>
</feature>
<comment type="cofactor">
    <cofactor evidence="14">
        <name>pyruvate</name>
        <dbReference type="ChEBI" id="CHEBI:15361"/>
    </cofactor>
    <text evidence="14">Binds 1 pyruvoyl group covalently per subunit.</text>
</comment>
<name>A0A376ZNN1_ECOLX</name>
<dbReference type="Proteomes" id="UP000255543">
    <property type="component" value="Unassembled WGS sequence"/>
</dbReference>
<dbReference type="EMBL" id="UGEB01000001">
    <property type="protein sequence ID" value="STK64714.1"/>
    <property type="molecule type" value="Genomic_DNA"/>
</dbReference>
<keyword evidence="8 14" id="KW-0704">Schiff base</keyword>
<evidence type="ECO:0000313" key="15">
    <source>
        <dbReference type="EMBL" id="STK64714.1"/>
    </source>
</evidence>
<feature type="modified residue" description="Pyruvic acid (Ser)" evidence="14">
    <location>
        <position position="25"/>
    </location>
</feature>
<evidence type="ECO:0000256" key="3">
    <source>
        <dbReference type="ARBA" id="ARBA00022655"/>
    </source>
</evidence>
<comment type="subunit">
    <text evidence="14">Heterooctamer of four alpha and four beta subunits.</text>
</comment>
<feature type="binding site" evidence="14">
    <location>
        <position position="57"/>
    </location>
    <ligand>
        <name>substrate</name>
    </ligand>
</feature>
<dbReference type="GO" id="GO:0005829">
    <property type="term" value="C:cytosol"/>
    <property type="evidence" value="ECO:0007669"/>
    <property type="project" value="TreeGrafter"/>
</dbReference>
<dbReference type="GO" id="GO:0004068">
    <property type="term" value="F:aspartate 1-decarboxylase activity"/>
    <property type="evidence" value="ECO:0007669"/>
    <property type="project" value="UniProtKB-UniRule"/>
</dbReference>
<dbReference type="InterPro" id="IPR003190">
    <property type="entry name" value="Asp_decarbox"/>
</dbReference>
<keyword evidence="6 14" id="KW-0865">Zymogen</keyword>
<feature type="active site" description="Schiff-base intermediate with substrate; via pyruvic acid" evidence="14">
    <location>
        <position position="25"/>
    </location>
</feature>
<evidence type="ECO:0000256" key="7">
    <source>
        <dbReference type="ARBA" id="ARBA00023239"/>
    </source>
</evidence>
<comment type="function">
    <text evidence="11 14">Catalyzes the pyruvoyl-dependent decarboxylation of aspartate to produce beta-alanine.</text>
</comment>
<evidence type="ECO:0000256" key="12">
    <source>
        <dbReference type="ARBA" id="ARBA00060717"/>
    </source>
</evidence>
<evidence type="ECO:0000256" key="10">
    <source>
        <dbReference type="ARBA" id="ARBA00050402"/>
    </source>
</evidence>
<dbReference type="HAMAP" id="MF_00446">
    <property type="entry name" value="PanD"/>
    <property type="match status" value="1"/>
</dbReference>
<feature type="active site" description="Proton donor" evidence="14">
    <location>
        <position position="58"/>
    </location>
</feature>
<keyword evidence="4 14" id="KW-0210">Decarboxylase</keyword>
<sequence length="186" mass="20313">MIRTMLQGKLHRVKVTHADLHYEGSCAIDQDFLDAAGILENEAIDIWNVTNGKRFSTYAIAAERGSRIISVNGAAAHCASVGDIVIIASFVTMPDEEARTWRPNVAYFEGDNEMKRTAKSDSGTGCLIVIPAAGYSPAATSSPANPFLRYKVVLVTTDYPPVLLCLSWLSPPGEIRHRLLPSRLCH</sequence>
<keyword evidence="7 14" id="KW-0456">Lyase</keyword>
<reference evidence="15 16" key="1">
    <citation type="submission" date="2018-06" db="EMBL/GenBank/DDBJ databases">
        <authorList>
            <consortium name="Pathogen Informatics"/>
            <person name="Doyle S."/>
        </authorList>
    </citation>
    <scope>NUCLEOTIDE SEQUENCE [LARGE SCALE GENOMIC DNA]</scope>
    <source>
        <strain evidence="15 16">NCTC8179</strain>
    </source>
</reference>
<keyword evidence="5 14" id="KW-0068">Autocatalytic cleavage</keyword>
<dbReference type="AlphaFoldDB" id="A0A376ZNN1"/>
<comment type="subcellular location">
    <subcellularLocation>
        <location evidence="1 14">Cytoplasm</location>
    </subcellularLocation>
</comment>
<evidence type="ECO:0000256" key="14">
    <source>
        <dbReference type="HAMAP-Rule" id="MF_00446"/>
    </source>
</evidence>
<dbReference type="CDD" id="cd06919">
    <property type="entry name" value="Asp_decarbox"/>
    <property type="match status" value="1"/>
</dbReference>
<dbReference type="NCBIfam" id="TIGR00223">
    <property type="entry name" value="panD"/>
    <property type="match status" value="1"/>
</dbReference>